<reference evidence="2 3" key="1">
    <citation type="submission" date="2019-11" db="EMBL/GenBank/DDBJ databases">
        <title>Maribacter lutea sp. nov., a marine bacterium isolated from intertidal sand.</title>
        <authorList>
            <person name="Liu A."/>
        </authorList>
    </citation>
    <scope>NUCLEOTIDE SEQUENCE [LARGE SCALE GENOMIC DNA]</scope>
    <source>
        <strain evidence="2 3">RZ05</strain>
    </source>
</reference>
<evidence type="ECO:0008006" key="4">
    <source>
        <dbReference type="Google" id="ProtNLM"/>
    </source>
</evidence>
<feature type="chain" id="PRO_5026320567" description="DUF2946 domain-containing protein" evidence="1">
    <location>
        <begin position="22"/>
        <end position="94"/>
    </location>
</feature>
<evidence type="ECO:0000313" key="3">
    <source>
        <dbReference type="Proteomes" id="UP000443153"/>
    </source>
</evidence>
<dbReference type="RefSeq" id="WP_154365229.1">
    <property type="nucleotide sequence ID" value="NZ_CANMYZ010000003.1"/>
</dbReference>
<evidence type="ECO:0000256" key="1">
    <source>
        <dbReference type="SAM" id="SignalP"/>
    </source>
</evidence>
<dbReference type="OrthoDB" id="1179540at2"/>
<dbReference type="Proteomes" id="UP000443153">
    <property type="component" value="Unassembled WGS sequence"/>
</dbReference>
<sequence>MSFFFLAILIFVKASAFHVFAHEDEDGTHIENCLVCTMAMEMQQTVHDQPDTLVFDPEVILVDIIRSFGIDNNEIISTQPVFSYFSRPPPSLLS</sequence>
<comment type="caution">
    <text evidence="2">The sequence shown here is derived from an EMBL/GenBank/DDBJ whole genome shotgun (WGS) entry which is preliminary data.</text>
</comment>
<organism evidence="2 3">
    <name type="scientific">Maribacter luteus</name>
    <dbReference type="NCBI Taxonomy" id="2594478"/>
    <lineage>
        <taxon>Bacteria</taxon>
        <taxon>Pseudomonadati</taxon>
        <taxon>Bacteroidota</taxon>
        <taxon>Flavobacteriia</taxon>
        <taxon>Flavobacteriales</taxon>
        <taxon>Flavobacteriaceae</taxon>
        <taxon>Maribacter</taxon>
    </lineage>
</organism>
<dbReference type="AlphaFoldDB" id="A0A6I2MNS8"/>
<evidence type="ECO:0000313" key="2">
    <source>
        <dbReference type="EMBL" id="MRX63914.1"/>
    </source>
</evidence>
<gene>
    <name evidence="2" type="ORF">GJ691_07005</name>
</gene>
<protein>
    <recommendedName>
        <fullName evidence="4">DUF2946 domain-containing protein</fullName>
    </recommendedName>
</protein>
<name>A0A6I2MNS8_9FLAO</name>
<keyword evidence="1" id="KW-0732">Signal</keyword>
<proteinExistence type="predicted"/>
<accession>A0A6I2MNS8</accession>
<keyword evidence="3" id="KW-1185">Reference proteome</keyword>
<feature type="signal peptide" evidence="1">
    <location>
        <begin position="1"/>
        <end position="21"/>
    </location>
</feature>
<dbReference type="EMBL" id="WKJH01000004">
    <property type="protein sequence ID" value="MRX63914.1"/>
    <property type="molecule type" value="Genomic_DNA"/>
</dbReference>